<proteinExistence type="predicted"/>
<dbReference type="InterPro" id="IPR011108">
    <property type="entry name" value="RMMBL"/>
</dbReference>
<evidence type="ECO:0000256" key="6">
    <source>
        <dbReference type="ARBA" id="ARBA00022839"/>
    </source>
</evidence>
<feature type="domain" description="Metallo-beta-lactamase" evidence="8">
    <location>
        <begin position="29"/>
        <end position="221"/>
    </location>
</feature>
<dbReference type="Gene3D" id="3.40.50.10710">
    <property type="entry name" value="Metallo-hydrolase/oxidoreductase"/>
    <property type="match status" value="1"/>
</dbReference>
<dbReference type="Pfam" id="PF12706">
    <property type="entry name" value="Lactamase_B_2"/>
    <property type="match status" value="1"/>
</dbReference>
<dbReference type="CDD" id="cd07714">
    <property type="entry name" value="RNaseJ_MBL-fold"/>
    <property type="match status" value="1"/>
</dbReference>
<dbReference type="Gene3D" id="3.10.20.580">
    <property type="match status" value="1"/>
</dbReference>
<dbReference type="InterPro" id="IPR001279">
    <property type="entry name" value="Metallo-B-lactamas"/>
</dbReference>
<dbReference type="EMBL" id="MEUV01000007">
    <property type="protein sequence ID" value="OGC46351.1"/>
    <property type="molecule type" value="Genomic_DNA"/>
</dbReference>
<evidence type="ECO:0000313" key="10">
    <source>
        <dbReference type="Proteomes" id="UP000178615"/>
    </source>
</evidence>
<accession>A0A1F4UMY5</accession>
<dbReference type="InterPro" id="IPR055132">
    <property type="entry name" value="RNase_J_b_CASP"/>
</dbReference>
<dbReference type="Proteomes" id="UP000178615">
    <property type="component" value="Unassembled WGS sequence"/>
</dbReference>
<keyword evidence="5" id="KW-0862">Zinc</keyword>
<comment type="caution">
    <text evidence="9">The sequence shown here is derived from an EMBL/GenBank/DDBJ whole genome shotgun (WGS) entry which is preliminary data.</text>
</comment>
<dbReference type="Pfam" id="PF22505">
    <property type="entry name" value="RNase_J_b_CASP"/>
    <property type="match status" value="1"/>
</dbReference>
<keyword evidence="3" id="KW-0479">Metal-binding</keyword>
<evidence type="ECO:0000256" key="5">
    <source>
        <dbReference type="ARBA" id="ARBA00022833"/>
    </source>
</evidence>
<evidence type="ECO:0000256" key="1">
    <source>
        <dbReference type="ARBA" id="ARBA00022490"/>
    </source>
</evidence>
<keyword evidence="7" id="KW-0694">RNA-binding</keyword>
<keyword evidence="6" id="KW-0269">Exonuclease</keyword>
<evidence type="ECO:0000256" key="2">
    <source>
        <dbReference type="ARBA" id="ARBA00022722"/>
    </source>
</evidence>
<reference evidence="9 10" key="1">
    <citation type="journal article" date="2016" name="Nat. Commun.">
        <title>Thousands of microbial genomes shed light on interconnected biogeochemical processes in an aquifer system.</title>
        <authorList>
            <person name="Anantharaman K."/>
            <person name="Brown C.T."/>
            <person name="Hug L.A."/>
            <person name="Sharon I."/>
            <person name="Castelle C.J."/>
            <person name="Probst A.J."/>
            <person name="Thomas B.C."/>
            <person name="Singh A."/>
            <person name="Wilkins M.J."/>
            <person name="Karaoz U."/>
            <person name="Brodie E.L."/>
            <person name="Williams K.H."/>
            <person name="Hubbard S.S."/>
            <person name="Banfield J.F."/>
        </authorList>
    </citation>
    <scope>NUCLEOTIDE SEQUENCE [LARGE SCALE GENOMIC DNA]</scope>
</reference>
<evidence type="ECO:0000256" key="4">
    <source>
        <dbReference type="ARBA" id="ARBA00022801"/>
    </source>
</evidence>
<dbReference type="InterPro" id="IPR004613">
    <property type="entry name" value="RNase_J"/>
</dbReference>
<evidence type="ECO:0000259" key="8">
    <source>
        <dbReference type="SMART" id="SM00849"/>
    </source>
</evidence>
<dbReference type="SMART" id="SM00849">
    <property type="entry name" value="Lactamase_B"/>
    <property type="match status" value="1"/>
</dbReference>
<dbReference type="SUPFAM" id="SSF56281">
    <property type="entry name" value="Metallo-hydrolase/oxidoreductase"/>
    <property type="match status" value="1"/>
</dbReference>
<dbReference type="GO" id="GO:0003723">
    <property type="term" value="F:RNA binding"/>
    <property type="evidence" value="ECO:0007669"/>
    <property type="project" value="UniProtKB-KW"/>
</dbReference>
<dbReference type="GO" id="GO:0004527">
    <property type="term" value="F:exonuclease activity"/>
    <property type="evidence" value="ECO:0007669"/>
    <property type="project" value="UniProtKB-KW"/>
</dbReference>
<name>A0A1F4UMY5_UNCKA</name>
<gene>
    <name evidence="9" type="ORF">A2V49_03590</name>
</gene>
<dbReference type="AlphaFoldDB" id="A0A1F4UMY5"/>
<organism evidence="9 10">
    <name type="scientific">candidate division WWE3 bacterium RBG_19FT_COMBO_34_6</name>
    <dbReference type="NCBI Taxonomy" id="1802612"/>
    <lineage>
        <taxon>Bacteria</taxon>
        <taxon>Katanobacteria</taxon>
    </lineage>
</organism>
<dbReference type="InterPro" id="IPR042173">
    <property type="entry name" value="RNase_J_2"/>
</dbReference>
<dbReference type="NCBIfam" id="TIGR00649">
    <property type="entry name" value="MG423"/>
    <property type="match status" value="1"/>
</dbReference>
<dbReference type="PANTHER" id="PTHR43694">
    <property type="entry name" value="RIBONUCLEASE J"/>
    <property type="match status" value="1"/>
</dbReference>
<sequence length="566" mass="63336">MKFLNTKNKEQDLNEQDVLKFISIGDGVTKNLAIYEYNQDIIAVDYGIGFPEGDDYGVDFLIPDMTYLLENSHKVKGLFISHAHADHFAAVPYLLQELNVPIYASKLTQAYIQKMLEEKQFKSIKDGVRFHLFDSTTEEVTVGVFKVSAFNVNHSVPSSLGIKIDTPQGRIIHMADFKIDMTPVLDKPIDLEKIEQYGKEGVLCLVSDSLGSRTKGFVPSEKSLDQTFPEIFRRYEGKQLFITTISTNLSRMYQIIDAAMKVNRKVVPTGRSIDSSVKIARDLGYLPFPEDCFVDIKKAGDYNQRDIVYLISGCFGQPGSALERLSRGEHHDIFLDQGAIVVFSAEPSPPGVDVDVERVSSNFIECGAEVIDHTNMEHLHVSGHGHQDELSRIASLIKPKYFIPNGGTPVNLHAYANMVVAMGISRSNVFELREGEVVEFKNSNAKRGKTVEVKDLFYDGVSLSPVVIKDRELLATDGVFVVVVPIDKDSKEVSKVDVVTRGFVYVKESKALLGSSRDVVNKILEKNGKNINDWGSVKNKIEKEIQKYLYKQTGRNPLVIVHSIFV</sequence>
<dbReference type="PANTHER" id="PTHR43694:SF1">
    <property type="entry name" value="RIBONUCLEASE J"/>
    <property type="match status" value="1"/>
</dbReference>
<keyword evidence="4" id="KW-0378">Hydrolase</keyword>
<keyword evidence="2" id="KW-0540">Nuclease</keyword>
<dbReference type="GO" id="GO:0046872">
    <property type="term" value="F:metal ion binding"/>
    <property type="evidence" value="ECO:0007669"/>
    <property type="project" value="UniProtKB-KW"/>
</dbReference>
<dbReference type="Pfam" id="PF17770">
    <property type="entry name" value="RNase_J_C"/>
    <property type="match status" value="1"/>
</dbReference>
<evidence type="ECO:0000256" key="7">
    <source>
        <dbReference type="ARBA" id="ARBA00022884"/>
    </source>
</evidence>
<evidence type="ECO:0000313" key="9">
    <source>
        <dbReference type="EMBL" id="OGC46351.1"/>
    </source>
</evidence>
<dbReference type="InterPro" id="IPR041636">
    <property type="entry name" value="RNase_J_C"/>
</dbReference>
<evidence type="ECO:0000256" key="3">
    <source>
        <dbReference type="ARBA" id="ARBA00022723"/>
    </source>
</evidence>
<dbReference type="Gene3D" id="3.60.15.10">
    <property type="entry name" value="Ribonuclease Z/Hydroxyacylglutathione hydrolase-like"/>
    <property type="match status" value="1"/>
</dbReference>
<dbReference type="InterPro" id="IPR036866">
    <property type="entry name" value="RibonucZ/Hydroxyglut_hydro"/>
</dbReference>
<protein>
    <recommendedName>
        <fullName evidence="8">Metallo-beta-lactamase domain-containing protein</fullName>
    </recommendedName>
</protein>
<keyword evidence="1" id="KW-0963">Cytoplasm</keyword>
<dbReference type="Pfam" id="PF07521">
    <property type="entry name" value="RMMBL"/>
    <property type="match status" value="1"/>
</dbReference>